<evidence type="ECO:0000256" key="5">
    <source>
        <dbReference type="ARBA" id="ARBA00023136"/>
    </source>
</evidence>
<dbReference type="PANTHER" id="PTHR43507">
    <property type="entry name" value="NADH-UBIQUINONE OXIDOREDUCTASE CHAIN 4"/>
    <property type="match status" value="1"/>
</dbReference>
<dbReference type="InterPro" id="IPR001750">
    <property type="entry name" value="ND/Mrp_TM"/>
</dbReference>
<dbReference type="GO" id="GO:0003954">
    <property type="term" value="F:NADH dehydrogenase activity"/>
    <property type="evidence" value="ECO:0007669"/>
    <property type="project" value="TreeGrafter"/>
</dbReference>
<dbReference type="GO" id="GO:0015990">
    <property type="term" value="P:electron transport coupled proton transport"/>
    <property type="evidence" value="ECO:0007669"/>
    <property type="project" value="TreeGrafter"/>
</dbReference>
<feature type="transmembrane region" description="Helical" evidence="7">
    <location>
        <begin position="281"/>
        <end position="302"/>
    </location>
</feature>
<comment type="caution">
    <text evidence="9">The sequence shown here is derived from an EMBL/GenBank/DDBJ whole genome shotgun (WGS) entry which is preliminary data.</text>
</comment>
<evidence type="ECO:0000313" key="9">
    <source>
        <dbReference type="EMBL" id="HDX30425.1"/>
    </source>
</evidence>
<feature type="transmembrane region" description="Helical" evidence="7">
    <location>
        <begin position="37"/>
        <end position="54"/>
    </location>
</feature>
<dbReference type="NCBIfam" id="TIGR01972">
    <property type="entry name" value="NDH_I_M"/>
    <property type="match status" value="1"/>
</dbReference>
<feature type="domain" description="NADH:quinone oxidoreductase/Mrp antiporter transmembrane" evidence="8">
    <location>
        <begin position="131"/>
        <end position="439"/>
    </location>
</feature>
<sequence>MEFLNQWALPILVVWPLLSSILVFMSKDERLIKWGSVLASLLPLGVSIYMLAAYDYSKREMAFEVNVPWIPAINSNIHLGADNLSLPLIFLTALLTTLSLYYSAYVIKDRVREYFGLFHLLALSMFGVFIALDFVVFYVFWEISLVPMYLLIGIWGGKNRNYASIKFFIYTLVGSVAMLLAILGTYFATGTFDILESAAARPFADLPPQTALLLTSLAFWGFFLGFAFKVPSFPFHTWLPDAHTEAPTAGSVILAGILLKLGGYGFLRIMIPLYPTAASYWAEWVVALGAIAIVYGALVCVAQTDLKRLIAYSSVSHMGYVVMGIGAASVAFGNLSDPAAYDSAAMAFNGATMQMFNHGLITGALFFLVGVIYERAHTRDLSKFGGLSAKTPHYYGVMMVAALASLGLPGLSGFWGELFTFRGAFYLTTYWAAFAVLGIIFAAVYILWRIIQNVFLGSYDPTKITHWTTATGEHADGPTDMVGFEKLTLWPLIILVFILGVYPTPLLNYLNGAAVQVLDFIQSIL</sequence>
<name>A0A7C1JN51_9CHLR</name>
<dbReference type="InterPro" id="IPR003918">
    <property type="entry name" value="NADH_UbQ_OxRdtase"/>
</dbReference>
<evidence type="ECO:0000256" key="1">
    <source>
        <dbReference type="ARBA" id="ARBA00004127"/>
    </source>
</evidence>
<dbReference type="GO" id="GO:0016020">
    <property type="term" value="C:membrane"/>
    <property type="evidence" value="ECO:0007669"/>
    <property type="project" value="UniProtKB-SubCell"/>
</dbReference>
<dbReference type="EMBL" id="DSMG01000038">
    <property type="protein sequence ID" value="HDX30425.1"/>
    <property type="molecule type" value="Genomic_DNA"/>
</dbReference>
<dbReference type="PRINTS" id="PR01437">
    <property type="entry name" value="NUOXDRDTASE4"/>
</dbReference>
<keyword evidence="4 7" id="KW-1133">Transmembrane helix</keyword>
<feature type="transmembrane region" description="Helical" evidence="7">
    <location>
        <begin position="209"/>
        <end position="228"/>
    </location>
</feature>
<evidence type="ECO:0000256" key="2">
    <source>
        <dbReference type="ARBA" id="ARBA00009025"/>
    </source>
</evidence>
<reference evidence="9" key="1">
    <citation type="journal article" date="2020" name="mSystems">
        <title>Genome- and Community-Level Interaction Insights into Carbon Utilization and Element Cycling Functions of Hydrothermarchaeota in Hydrothermal Sediment.</title>
        <authorList>
            <person name="Zhou Z."/>
            <person name="Liu Y."/>
            <person name="Xu W."/>
            <person name="Pan J."/>
            <person name="Luo Z.H."/>
            <person name="Li M."/>
        </authorList>
    </citation>
    <scope>NUCLEOTIDE SEQUENCE [LARGE SCALE GENOMIC DNA]</scope>
    <source>
        <strain evidence="9">SpSt-289</strain>
    </source>
</reference>
<feature type="transmembrane region" description="Helical" evidence="7">
    <location>
        <begin position="428"/>
        <end position="448"/>
    </location>
</feature>
<feature type="transmembrane region" description="Helical" evidence="7">
    <location>
        <begin position="114"/>
        <end position="132"/>
    </location>
</feature>
<feature type="transmembrane region" description="Helical" evidence="7">
    <location>
        <begin position="249"/>
        <end position="269"/>
    </location>
</feature>
<evidence type="ECO:0000256" key="7">
    <source>
        <dbReference type="SAM" id="Phobius"/>
    </source>
</evidence>
<dbReference type="Pfam" id="PF00361">
    <property type="entry name" value="Proton_antipo_M"/>
    <property type="match status" value="1"/>
</dbReference>
<feature type="transmembrane region" description="Helical" evidence="7">
    <location>
        <begin position="355"/>
        <end position="373"/>
    </location>
</feature>
<dbReference type="GO" id="GO:0048039">
    <property type="term" value="F:ubiquinone binding"/>
    <property type="evidence" value="ECO:0007669"/>
    <property type="project" value="TreeGrafter"/>
</dbReference>
<feature type="transmembrane region" description="Helical" evidence="7">
    <location>
        <begin position="138"/>
        <end position="155"/>
    </location>
</feature>
<accession>A0A7C1JN51</accession>
<dbReference type="InterPro" id="IPR010227">
    <property type="entry name" value="NADH_Q_OxRdtase_chainM/4"/>
</dbReference>
<evidence type="ECO:0000256" key="3">
    <source>
        <dbReference type="ARBA" id="ARBA00022692"/>
    </source>
</evidence>
<dbReference type="GO" id="GO:0012505">
    <property type="term" value="C:endomembrane system"/>
    <property type="evidence" value="ECO:0007669"/>
    <property type="project" value="UniProtKB-SubCell"/>
</dbReference>
<feature type="transmembrane region" description="Helical" evidence="7">
    <location>
        <begin position="167"/>
        <end position="189"/>
    </location>
</feature>
<evidence type="ECO:0000256" key="4">
    <source>
        <dbReference type="ARBA" id="ARBA00022989"/>
    </source>
</evidence>
<comment type="subcellular location">
    <subcellularLocation>
        <location evidence="1">Endomembrane system</location>
        <topology evidence="1">Multi-pass membrane protein</topology>
    </subcellularLocation>
    <subcellularLocation>
        <location evidence="6">Membrane</location>
        <topology evidence="6">Multi-pass membrane protein</topology>
    </subcellularLocation>
</comment>
<proteinExistence type="inferred from homology"/>
<evidence type="ECO:0000259" key="8">
    <source>
        <dbReference type="Pfam" id="PF00361"/>
    </source>
</evidence>
<feature type="transmembrane region" description="Helical" evidence="7">
    <location>
        <begin position="309"/>
        <end position="335"/>
    </location>
</feature>
<protein>
    <submittedName>
        <fullName evidence="9">NADH-quinone oxidoreductase subunit M</fullName>
    </submittedName>
</protein>
<feature type="transmembrane region" description="Helical" evidence="7">
    <location>
        <begin position="489"/>
        <end position="510"/>
    </location>
</feature>
<evidence type="ECO:0000256" key="6">
    <source>
        <dbReference type="RuleBase" id="RU000320"/>
    </source>
</evidence>
<dbReference type="GO" id="GO:0008137">
    <property type="term" value="F:NADH dehydrogenase (ubiquinone) activity"/>
    <property type="evidence" value="ECO:0007669"/>
    <property type="project" value="InterPro"/>
</dbReference>
<comment type="similarity">
    <text evidence="2">Belongs to the complex I subunit 4 family.</text>
</comment>
<organism evidence="9">
    <name type="scientific">Caldilinea aerophila</name>
    <dbReference type="NCBI Taxonomy" id="133453"/>
    <lineage>
        <taxon>Bacteria</taxon>
        <taxon>Bacillati</taxon>
        <taxon>Chloroflexota</taxon>
        <taxon>Caldilineae</taxon>
        <taxon>Caldilineales</taxon>
        <taxon>Caldilineaceae</taxon>
        <taxon>Caldilinea</taxon>
    </lineage>
</organism>
<feature type="transmembrane region" description="Helical" evidence="7">
    <location>
        <begin position="6"/>
        <end position="25"/>
    </location>
</feature>
<dbReference type="PANTHER" id="PTHR43507:SF1">
    <property type="entry name" value="NADH-UBIQUINONE OXIDOREDUCTASE CHAIN 4"/>
    <property type="match status" value="1"/>
</dbReference>
<feature type="transmembrane region" description="Helical" evidence="7">
    <location>
        <begin position="394"/>
        <end position="416"/>
    </location>
</feature>
<keyword evidence="3 6" id="KW-0812">Transmembrane</keyword>
<keyword evidence="5 7" id="KW-0472">Membrane</keyword>
<dbReference type="AlphaFoldDB" id="A0A7C1JN51"/>
<feature type="transmembrane region" description="Helical" evidence="7">
    <location>
        <begin position="84"/>
        <end position="102"/>
    </location>
</feature>
<gene>
    <name evidence="9" type="ORF">ENQ20_02905</name>
</gene>
<dbReference type="GO" id="GO:0042773">
    <property type="term" value="P:ATP synthesis coupled electron transport"/>
    <property type="evidence" value="ECO:0007669"/>
    <property type="project" value="InterPro"/>
</dbReference>